<keyword evidence="2" id="KW-1185">Reference proteome</keyword>
<evidence type="ECO:0000313" key="1">
    <source>
        <dbReference type="EMBL" id="RZB60787.1"/>
    </source>
</evidence>
<evidence type="ECO:0000313" key="2">
    <source>
        <dbReference type="Proteomes" id="UP000289340"/>
    </source>
</evidence>
<sequence length="91" mass="10782">VDQTLCVVVGFYFAHLLHQQHIPHVPPESVFDWTWEINSYLSNQNINNQSFPRKHWRLLQCQDDLQDFVLLKNLVKLITLCVISCLSLFSW</sequence>
<accession>A0A445GHT8</accession>
<dbReference type="Proteomes" id="UP000289340">
    <property type="component" value="Chromosome 16"/>
</dbReference>
<reference evidence="1 2" key="1">
    <citation type="submission" date="2018-09" db="EMBL/GenBank/DDBJ databases">
        <title>A high-quality reference genome of wild soybean provides a powerful tool to mine soybean genomes.</title>
        <authorList>
            <person name="Xie M."/>
            <person name="Chung C.Y.L."/>
            <person name="Li M.-W."/>
            <person name="Wong F.-L."/>
            <person name="Chan T.-F."/>
            <person name="Lam H.-M."/>
        </authorList>
    </citation>
    <scope>NUCLEOTIDE SEQUENCE [LARGE SCALE GENOMIC DNA]</scope>
    <source>
        <strain evidence="2">cv. W05</strain>
        <tissue evidence="1">Hypocotyl of etiolated seedlings</tissue>
    </source>
</reference>
<dbReference type="EMBL" id="QZWG01000016">
    <property type="protein sequence ID" value="RZB60787.1"/>
    <property type="molecule type" value="Genomic_DNA"/>
</dbReference>
<protein>
    <submittedName>
        <fullName evidence="1">Protein ENHANCED DISEASE RESISTANCE 2</fullName>
    </submittedName>
</protein>
<dbReference type="AlphaFoldDB" id="A0A445GHT8"/>
<feature type="non-terminal residue" evidence="1">
    <location>
        <position position="1"/>
    </location>
</feature>
<gene>
    <name evidence="1" type="ORF">D0Y65_043515</name>
</gene>
<proteinExistence type="predicted"/>
<comment type="caution">
    <text evidence="1">The sequence shown here is derived from an EMBL/GenBank/DDBJ whole genome shotgun (WGS) entry which is preliminary data.</text>
</comment>
<name>A0A445GHT8_GLYSO</name>
<organism evidence="1 2">
    <name type="scientific">Glycine soja</name>
    <name type="common">Wild soybean</name>
    <dbReference type="NCBI Taxonomy" id="3848"/>
    <lineage>
        <taxon>Eukaryota</taxon>
        <taxon>Viridiplantae</taxon>
        <taxon>Streptophyta</taxon>
        <taxon>Embryophyta</taxon>
        <taxon>Tracheophyta</taxon>
        <taxon>Spermatophyta</taxon>
        <taxon>Magnoliopsida</taxon>
        <taxon>eudicotyledons</taxon>
        <taxon>Gunneridae</taxon>
        <taxon>Pentapetalae</taxon>
        <taxon>rosids</taxon>
        <taxon>fabids</taxon>
        <taxon>Fabales</taxon>
        <taxon>Fabaceae</taxon>
        <taxon>Papilionoideae</taxon>
        <taxon>50 kb inversion clade</taxon>
        <taxon>NPAAA clade</taxon>
        <taxon>indigoferoid/millettioid clade</taxon>
        <taxon>Phaseoleae</taxon>
        <taxon>Glycine</taxon>
        <taxon>Glycine subgen. Soja</taxon>
    </lineage>
</organism>